<dbReference type="InterPro" id="IPR036390">
    <property type="entry name" value="WH_DNA-bd_sf"/>
</dbReference>
<name>A0AAN7UKS9_9PEZI</name>
<keyword evidence="2" id="KW-0689">Ribosomal protein</keyword>
<dbReference type="GO" id="GO:0005840">
    <property type="term" value="C:ribosome"/>
    <property type="evidence" value="ECO:0007669"/>
    <property type="project" value="UniProtKB-KW"/>
</dbReference>
<evidence type="ECO:0000313" key="6">
    <source>
        <dbReference type="Proteomes" id="UP001305414"/>
    </source>
</evidence>
<comment type="caution">
    <text evidence="5">The sequence shown here is derived from an EMBL/GenBank/DDBJ whole genome shotgun (WGS) entry which is preliminary data.</text>
</comment>
<accession>A0AAN7UKS9</accession>
<evidence type="ECO:0000256" key="1">
    <source>
        <dbReference type="ARBA" id="ARBA00010014"/>
    </source>
</evidence>
<proteinExistence type="inferred from homology"/>
<gene>
    <name evidence="5" type="ORF">RRF57_004833</name>
</gene>
<reference evidence="5 6" key="1">
    <citation type="submission" date="2023-10" db="EMBL/GenBank/DDBJ databases">
        <title>Draft genome sequence of Xylaria bambusicola isolate GMP-LS, the root and basal stem rot pathogen of sugarcane in Indonesia.</title>
        <authorList>
            <person name="Selvaraj P."/>
            <person name="Muralishankar V."/>
            <person name="Muruganantham S."/>
            <person name="Sp S."/>
            <person name="Haryani S."/>
            <person name="Lau K.J.X."/>
            <person name="Naqvi N.I."/>
        </authorList>
    </citation>
    <scope>NUCLEOTIDE SEQUENCE [LARGE SCALE GENOMIC DNA]</scope>
    <source>
        <strain evidence="5">GMP-LS</strain>
    </source>
</reference>
<dbReference type="SUPFAM" id="SSF46785">
    <property type="entry name" value="Winged helix' DNA-binding domain"/>
    <property type="match status" value="1"/>
</dbReference>
<sequence>MSHLARRYEKRKSRGVRSSKRVSASTFVVRRAPQALEKFDVVEHDEEIDGQRIFPGGRRDLDRMPNTMCF</sequence>
<organism evidence="5 6">
    <name type="scientific">Xylaria bambusicola</name>
    <dbReference type="NCBI Taxonomy" id="326684"/>
    <lineage>
        <taxon>Eukaryota</taxon>
        <taxon>Fungi</taxon>
        <taxon>Dikarya</taxon>
        <taxon>Ascomycota</taxon>
        <taxon>Pezizomycotina</taxon>
        <taxon>Sordariomycetes</taxon>
        <taxon>Xylariomycetidae</taxon>
        <taxon>Xylariales</taxon>
        <taxon>Xylariaceae</taxon>
        <taxon>Xylaria</taxon>
    </lineage>
</organism>
<protein>
    <submittedName>
        <fullName evidence="5">Uncharacterized protein</fullName>
    </submittedName>
</protein>
<dbReference type="Gene3D" id="1.10.10.10">
    <property type="entry name" value="Winged helix-like DNA-binding domain superfamily/Winged helix DNA-binding domain"/>
    <property type="match status" value="1"/>
</dbReference>
<dbReference type="GO" id="GO:0006412">
    <property type="term" value="P:translation"/>
    <property type="evidence" value="ECO:0007669"/>
    <property type="project" value="InterPro"/>
</dbReference>
<keyword evidence="6" id="KW-1185">Reference proteome</keyword>
<feature type="region of interest" description="Disordered" evidence="4">
    <location>
        <begin position="1"/>
        <end position="24"/>
    </location>
</feature>
<dbReference type="EMBL" id="JAWHQM010000010">
    <property type="protein sequence ID" value="KAK5629118.1"/>
    <property type="molecule type" value="Genomic_DNA"/>
</dbReference>
<feature type="compositionally biased region" description="Basic residues" evidence="4">
    <location>
        <begin position="1"/>
        <end position="20"/>
    </location>
</feature>
<evidence type="ECO:0000256" key="3">
    <source>
        <dbReference type="ARBA" id="ARBA00023274"/>
    </source>
</evidence>
<evidence type="ECO:0000256" key="2">
    <source>
        <dbReference type="ARBA" id="ARBA00022980"/>
    </source>
</evidence>
<evidence type="ECO:0000256" key="4">
    <source>
        <dbReference type="SAM" id="MobiDB-lite"/>
    </source>
</evidence>
<comment type="similarity">
    <text evidence="1">Belongs to the eukaryotic ribosomal protein eS19 family.</text>
</comment>
<dbReference type="InterPro" id="IPR036388">
    <property type="entry name" value="WH-like_DNA-bd_sf"/>
</dbReference>
<keyword evidence="3" id="KW-0687">Ribonucleoprotein</keyword>
<evidence type="ECO:0000313" key="5">
    <source>
        <dbReference type="EMBL" id="KAK5629118.1"/>
    </source>
</evidence>
<dbReference type="AlphaFoldDB" id="A0AAN7UKS9"/>
<dbReference type="Proteomes" id="UP001305414">
    <property type="component" value="Unassembled WGS sequence"/>
</dbReference>
<dbReference type="GO" id="GO:0003735">
    <property type="term" value="F:structural constituent of ribosome"/>
    <property type="evidence" value="ECO:0007669"/>
    <property type="project" value="InterPro"/>
</dbReference>
<dbReference type="InterPro" id="IPR001266">
    <property type="entry name" value="Ribosomal_eS19"/>
</dbReference>
<dbReference type="GO" id="GO:1990904">
    <property type="term" value="C:ribonucleoprotein complex"/>
    <property type="evidence" value="ECO:0007669"/>
    <property type="project" value="UniProtKB-KW"/>
</dbReference>
<dbReference type="Pfam" id="PF01090">
    <property type="entry name" value="Ribosomal_S19e"/>
    <property type="match status" value="1"/>
</dbReference>